<sequence>PHDNQPTACTSVKRCRTKVDHALVKAIDATHDKGLSVTELMAALFPHTSTPRRRRQQLQEQLDQLVADDRVCDVHAFDCVRYVDTEHAKPWFVYPFTKDAATNAIEFQRDAPVMARPWLKMDGEVNDQFLVVVKRELTMLVVGRPGIGEQRMCEYFKGLLGLQDVRNLCFQLIDERVLYCRAIERRKQCGLFGGSNASEAPVVGEYSMDRHEMEMHYFPAVDCFGELGNAFVDMEFGSKTFGIGYNMNQSECAWFLSARWRWLFFIRSRDEEGVVRMDTDEADEAHVLQELLLQEGEIDDELDEDDEMDSTSELSSQQSAVETSDVAAATTGASTTWNCTRCTYENSSSSSICEICGSPREVLDSSSVTPSSAATASAAGDGRWECAACTLLNPRQAHVCTVCSTPNPASMGVARSHRGHGLGAALGLFEKAGKDDSSSPAGISSAALEALANDKKGGVKLVDTLQAMTHNLAMTEASAEGGLGLLM</sequence>
<feature type="non-terminal residue" evidence="7">
    <location>
        <position position="1"/>
    </location>
</feature>
<protein>
    <recommendedName>
        <fullName evidence="6">RanBP2-type domain-containing protein</fullName>
    </recommendedName>
</protein>
<dbReference type="PROSITE" id="PS01358">
    <property type="entry name" value="ZF_RANBP2_1"/>
    <property type="match status" value="2"/>
</dbReference>
<dbReference type="PROSITE" id="PS50199">
    <property type="entry name" value="ZF_RANBP2_2"/>
    <property type="match status" value="2"/>
</dbReference>
<keyword evidence="1" id="KW-0479">Metal-binding</keyword>
<accession>A0A6A5AWW0</accession>
<dbReference type="EMBL" id="VJMI01007222">
    <property type="protein sequence ID" value="KAF0764427.1"/>
    <property type="molecule type" value="Genomic_DNA"/>
</dbReference>
<dbReference type="InterPro" id="IPR001876">
    <property type="entry name" value="Znf_RanBP2"/>
</dbReference>
<feature type="non-terminal residue" evidence="7">
    <location>
        <position position="487"/>
    </location>
</feature>
<reference evidence="7 8" key="1">
    <citation type="submission" date="2019-06" db="EMBL/GenBank/DDBJ databases">
        <title>Genomics analysis of Aphanomyces spp. identifies a new class of oomycete effector associated with host adaptation.</title>
        <authorList>
            <person name="Gaulin E."/>
        </authorList>
    </citation>
    <scope>NUCLEOTIDE SEQUENCE [LARGE SCALE GENOMIC DNA]</scope>
    <source>
        <strain evidence="7 8">E</strain>
    </source>
</reference>
<dbReference type="PANTHER" id="PTHR15180">
    <property type="entry name" value="GENERAL TRANSCRIPTION FACTOR 3C POLYPEPTIDE 1"/>
    <property type="match status" value="1"/>
</dbReference>
<dbReference type="Pfam" id="PF00641">
    <property type="entry name" value="Zn_ribbon_RanBP"/>
    <property type="match status" value="2"/>
</dbReference>
<dbReference type="InterPro" id="IPR044210">
    <property type="entry name" value="Tfc3-like"/>
</dbReference>
<name>A0A6A5AWW0_APHAT</name>
<organism evidence="7 8">
    <name type="scientific">Aphanomyces astaci</name>
    <name type="common">Crayfish plague agent</name>
    <dbReference type="NCBI Taxonomy" id="112090"/>
    <lineage>
        <taxon>Eukaryota</taxon>
        <taxon>Sar</taxon>
        <taxon>Stramenopiles</taxon>
        <taxon>Oomycota</taxon>
        <taxon>Saprolegniomycetes</taxon>
        <taxon>Saprolegniales</taxon>
        <taxon>Verrucalvaceae</taxon>
        <taxon>Aphanomyces</taxon>
    </lineage>
</organism>
<comment type="caution">
    <text evidence="7">The sequence shown here is derived from an EMBL/GenBank/DDBJ whole genome shotgun (WGS) entry which is preliminary data.</text>
</comment>
<evidence type="ECO:0000256" key="5">
    <source>
        <dbReference type="SAM" id="MobiDB-lite"/>
    </source>
</evidence>
<dbReference type="InterPro" id="IPR036443">
    <property type="entry name" value="Znf_RanBP2_sf"/>
</dbReference>
<evidence type="ECO:0000256" key="4">
    <source>
        <dbReference type="PROSITE-ProRule" id="PRU00322"/>
    </source>
</evidence>
<dbReference type="VEuPathDB" id="FungiDB:H257_12122"/>
<evidence type="ECO:0000256" key="1">
    <source>
        <dbReference type="ARBA" id="ARBA00022723"/>
    </source>
</evidence>
<evidence type="ECO:0000259" key="6">
    <source>
        <dbReference type="PROSITE" id="PS50199"/>
    </source>
</evidence>
<evidence type="ECO:0000313" key="7">
    <source>
        <dbReference type="EMBL" id="KAF0764427.1"/>
    </source>
</evidence>
<dbReference type="VEuPathDB" id="FungiDB:H257_12121"/>
<dbReference type="SUPFAM" id="SSF90209">
    <property type="entry name" value="Ran binding protein zinc finger-like"/>
    <property type="match status" value="2"/>
</dbReference>
<dbReference type="GO" id="GO:0042791">
    <property type="term" value="P:5S class rRNA transcription by RNA polymerase III"/>
    <property type="evidence" value="ECO:0007669"/>
    <property type="project" value="TreeGrafter"/>
</dbReference>
<feature type="region of interest" description="Disordered" evidence="5">
    <location>
        <begin position="303"/>
        <end position="327"/>
    </location>
</feature>
<dbReference type="AlphaFoldDB" id="A0A6A5AWW0"/>
<feature type="domain" description="RanBP2-type" evidence="6">
    <location>
        <begin position="330"/>
        <end position="362"/>
    </location>
</feature>
<dbReference type="GO" id="GO:0000127">
    <property type="term" value="C:transcription factor TFIIIC complex"/>
    <property type="evidence" value="ECO:0007669"/>
    <property type="project" value="InterPro"/>
</dbReference>
<proteinExistence type="predicted"/>
<evidence type="ECO:0000256" key="3">
    <source>
        <dbReference type="ARBA" id="ARBA00022833"/>
    </source>
</evidence>
<feature type="domain" description="RanBP2-type" evidence="6">
    <location>
        <begin position="380"/>
        <end position="409"/>
    </location>
</feature>
<dbReference type="GO" id="GO:0008270">
    <property type="term" value="F:zinc ion binding"/>
    <property type="evidence" value="ECO:0007669"/>
    <property type="project" value="UniProtKB-KW"/>
</dbReference>
<keyword evidence="3" id="KW-0862">Zinc</keyword>
<evidence type="ECO:0000256" key="2">
    <source>
        <dbReference type="ARBA" id="ARBA00022771"/>
    </source>
</evidence>
<dbReference type="SMART" id="SM00547">
    <property type="entry name" value="ZnF_RBZ"/>
    <property type="match status" value="2"/>
</dbReference>
<dbReference type="PANTHER" id="PTHR15180:SF1">
    <property type="entry name" value="GENERAL TRANSCRIPTION FACTOR 3C POLYPEPTIDE 1"/>
    <property type="match status" value="1"/>
</dbReference>
<evidence type="ECO:0000313" key="8">
    <source>
        <dbReference type="Proteomes" id="UP000469452"/>
    </source>
</evidence>
<gene>
    <name evidence="7" type="ORF">AaE_003066</name>
</gene>
<dbReference type="GO" id="GO:0006384">
    <property type="term" value="P:transcription initiation at RNA polymerase III promoter"/>
    <property type="evidence" value="ECO:0007669"/>
    <property type="project" value="InterPro"/>
</dbReference>
<dbReference type="Proteomes" id="UP000469452">
    <property type="component" value="Unassembled WGS sequence"/>
</dbReference>
<dbReference type="GO" id="GO:0003677">
    <property type="term" value="F:DNA binding"/>
    <property type="evidence" value="ECO:0007669"/>
    <property type="project" value="InterPro"/>
</dbReference>
<keyword evidence="2 4" id="KW-0863">Zinc-finger</keyword>
<dbReference type="Gene3D" id="4.10.1060.10">
    <property type="entry name" value="Zinc finger, RanBP2-type"/>
    <property type="match status" value="2"/>
</dbReference>